<gene>
    <name evidence="7" type="ORF">c1_g1_i5</name>
</gene>
<dbReference type="SMART" id="SM01025">
    <property type="entry name" value="BEN"/>
    <property type="match status" value="1"/>
</dbReference>
<dbReference type="InterPro" id="IPR037496">
    <property type="entry name" value="BEND6-like"/>
</dbReference>
<dbReference type="EMBL" id="GDHF01007224">
    <property type="protein sequence ID" value="JAI45090.1"/>
    <property type="molecule type" value="Transcribed_RNA"/>
</dbReference>
<evidence type="ECO:0000256" key="4">
    <source>
        <dbReference type="ARBA" id="ARBA00023163"/>
    </source>
</evidence>
<keyword evidence="4" id="KW-0804">Transcription</keyword>
<dbReference type="InterPro" id="IPR018379">
    <property type="entry name" value="BEN_domain"/>
</dbReference>
<organism evidence="7">
    <name type="scientific">Bactrocera latifrons</name>
    <name type="common">Malaysian fruit fly</name>
    <name type="synonym">Chaetodacus latifrons</name>
    <dbReference type="NCBI Taxonomy" id="174628"/>
    <lineage>
        <taxon>Eukaryota</taxon>
        <taxon>Metazoa</taxon>
        <taxon>Ecdysozoa</taxon>
        <taxon>Arthropoda</taxon>
        <taxon>Hexapoda</taxon>
        <taxon>Insecta</taxon>
        <taxon>Pterygota</taxon>
        <taxon>Neoptera</taxon>
        <taxon>Endopterygota</taxon>
        <taxon>Diptera</taxon>
        <taxon>Brachycera</taxon>
        <taxon>Muscomorpha</taxon>
        <taxon>Tephritoidea</taxon>
        <taxon>Tephritidae</taxon>
        <taxon>Bactrocera</taxon>
        <taxon>Bactrocera</taxon>
    </lineage>
</organism>
<sequence length="343" mass="38037">MDLSTNSNMKLGNVSELTEYALDLSHSTTNSAASVEHRAIVNLREIRNRQQQANERSSAADLQLKRRQEFDIKFNDKLKKRKLDENIMPVREETPRPMVEISRAQTPPNIGILHRLVQLLQPKKTARVSTNRRSTIPYTRRTNRCPAIKQEPASNENLIASNTLTAGNSLIQIPSPSSAQSVAATAHISSVSEGVNIKQEPNGEESTSSIVSNIDHDDARPALEELSGVQIGPHGTRVSEEDLANINETEASIATRQLMSMIFDRATLATHTLSGKPSPAFLDRARPLKAQLDPLKVADIIYFLKNEKGFREHEIRKAITMKCADTAKAIRRSLAKANLSKLL</sequence>
<dbReference type="GO" id="GO:0045746">
    <property type="term" value="P:negative regulation of Notch signaling pathway"/>
    <property type="evidence" value="ECO:0007669"/>
    <property type="project" value="InterPro"/>
</dbReference>
<dbReference type="Gene3D" id="1.10.10.2590">
    <property type="entry name" value="BEN domain"/>
    <property type="match status" value="1"/>
</dbReference>
<keyword evidence="2" id="KW-0678">Repressor</keyword>
<proteinExistence type="predicted"/>
<accession>A0A0K8W2H8</accession>
<keyword evidence="3" id="KW-0805">Transcription regulation</keyword>
<keyword evidence="5" id="KW-0539">Nucleus</keyword>
<evidence type="ECO:0000256" key="3">
    <source>
        <dbReference type="ARBA" id="ARBA00023015"/>
    </source>
</evidence>
<evidence type="ECO:0000313" key="7">
    <source>
        <dbReference type="EMBL" id="JAI45090.1"/>
    </source>
</evidence>
<evidence type="ECO:0000256" key="1">
    <source>
        <dbReference type="ARBA" id="ARBA00004123"/>
    </source>
</evidence>
<dbReference type="Pfam" id="PF10523">
    <property type="entry name" value="BEN"/>
    <property type="match status" value="1"/>
</dbReference>
<feature type="domain" description="BEN" evidence="6">
    <location>
        <begin position="233"/>
        <end position="330"/>
    </location>
</feature>
<dbReference type="AlphaFoldDB" id="A0A0K8W2H8"/>
<dbReference type="PROSITE" id="PS51457">
    <property type="entry name" value="BEN"/>
    <property type="match status" value="1"/>
</dbReference>
<evidence type="ECO:0000259" key="6">
    <source>
        <dbReference type="PROSITE" id="PS51457"/>
    </source>
</evidence>
<name>A0A0K8W2H8_BACLA</name>
<dbReference type="PANTHER" id="PTHR35346">
    <property type="entry name" value="BEN DOMAIN-CONTAINING PROTEIN 6"/>
    <property type="match status" value="1"/>
</dbReference>
<dbReference type="GO" id="GO:0045666">
    <property type="term" value="P:positive regulation of neuron differentiation"/>
    <property type="evidence" value="ECO:0007669"/>
    <property type="project" value="InterPro"/>
</dbReference>
<protein>
    <recommendedName>
        <fullName evidence="6">BEN domain-containing protein</fullName>
    </recommendedName>
</protein>
<dbReference type="PANTHER" id="PTHR35346:SF1">
    <property type="entry name" value="BEN DOMAIN-CONTAINING PROTEIN 6"/>
    <property type="match status" value="1"/>
</dbReference>
<reference evidence="7" key="1">
    <citation type="submission" date="2015-06" db="EMBL/GenBank/DDBJ databases">
        <authorList>
            <person name="Hoefler B.C."/>
            <person name="Straight P.D."/>
        </authorList>
    </citation>
    <scope>NUCLEOTIDE SEQUENCE</scope>
</reference>
<dbReference type="OrthoDB" id="8186171at2759"/>
<dbReference type="GO" id="GO:0003677">
    <property type="term" value="F:DNA binding"/>
    <property type="evidence" value="ECO:0007669"/>
    <property type="project" value="InterPro"/>
</dbReference>
<comment type="subcellular location">
    <subcellularLocation>
        <location evidence="1">Nucleus</location>
    </subcellularLocation>
</comment>
<evidence type="ECO:0000256" key="2">
    <source>
        <dbReference type="ARBA" id="ARBA00022491"/>
    </source>
</evidence>
<evidence type="ECO:0000256" key="5">
    <source>
        <dbReference type="ARBA" id="ARBA00023242"/>
    </source>
</evidence>
<dbReference type="GO" id="GO:0003714">
    <property type="term" value="F:transcription corepressor activity"/>
    <property type="evidence" value="ECO:0007669"/>
    <property type="project" value="InterPro"/>
</dbReference>
<dbReference type="GO" id="GO:0005634">
    <property type="term" value="C:nucleus"/>
    <property type="evidence" value="ECO:0007669"/>
    <property type="project" value="UniProtKB-SubCell"/>
</dbReference>